<dbReference type="PANTHER" id="PTHR46928:SF1">
    <property type="entry name" value="MESENCHYME-SPECIFIC CELL SURFACE GLYCOPROTEIN"/>
    <property type="match status" value="1"/>
</dbReference>
<dbReference type="GO" id="GO:0007154">
    <property type="term" value="P:cell communication"/>
    <property type="evidence" value="ECO:0007669"/>
    <property type="project" value="InterPro"/>
</dbReference>
<dbReference type="InterPro" id="IPR015943">
    <property type="entry name" value="WD40/YVTN_repeat-like_dom_sf"/>
</dbReference>
<dbReference type="Proteomes" id="UP000240357">
    <property type="component" value="Unassembled WGS sequence"/>
</dbReference>
<reference evidence="8 9" key="1">
    <citation type="submission" date="2018-03" db="EMBL/GenBank/DDBJ databases">
        <title>Adhaeribacter sp. HMF7605 Genome sequencing and assembly.</title>
        <authorList>
            <person name="Kang H."/>
            <person name="Kang J."/>
            <person name="Cha I."/>
            <person name="Kim H."/>
            <person name="Joh K."/>
        </authorList>
    </citation>
    <scope>NUCLEOTIDE SEQUENCE [LARGE SCALE GENOMIC DNA]</scope>
    <source>
        <strain evidence="8 9">HMF7605</strain>
    </source>
</reference>
<comment type="caution">
    <text evidence="8">The sequence shown here is derived from an EMBL/GenBank/DDBJ whole genome shotgun (WGS) entry which is preliminary data.</text>
</comment>
<dbReference type="SUPFAM" id="SSF141072">
    <property type="entry name" value="CalX-like"/>
    <property type="match status" value="1"/>
</dbReference>
<dbReference type="RefSeq" id="WP_106932030.1">
    <property type="nucleotide sequence ID" value="NZ_PYFT01000001.1"/>
</dbReference>
<dbReference type="InterPro" id="IPR003644">
    <property type="entry name" value="Calx_beta"/>
</dbReference>
<dbReference type="AlphaFoldDB" id="A0A2T2YK33"/>
<protein>
    <recommendedName>
        <fullName evidence="10">Alkaline phosphatase</fullName>
    </recommendedName>
</protein>
<evidence type="ECO:0000259" key="5">
    <source>
        <dbReference type="Pfam" id="PF03160"/>
    </source>
</evidence>
<gene>
    <name evidence="8" type="ORF">AHMF7605_21275</name>
</gene>
<keyword evidence="9" id="KW-1185">Reference proteome</keyword>
<feature type="signal peptide" evidence="4">
    <location>
        <begin position="1"/>
        <end position="24"/>
    </location>
</feature>
<dbReference type="EMBL" id="PYFT01000001">
    <property type="protein sequence ID" value="PSR55849.1"/>
    <property type="molecule type" value="Genomic_DNA"/>
</dbReference>
<dbReference type="SUPFAM" id="SSF75011">
    <property type="entry name" value="3-carboxy-cis,cis-mucoante lactonizing enzyme"/>
    <property type="match status" value="1"/>
</dbReference>
<keyword evidence="3" id="KW-0106">Calcium</keyword>
<feature type="chain" id="PRO_5015599718" description="Alkaline phosphatase" evidence="4">
    <location>
        <begin position="25"/>
        <end position="923"/>
    </location>
</feature>
<dbReference type="Pfam" id="PF13860">
    <property type="entry name" value="FlgD_ig"/>
    <property type="match status" value="1"/>
</dbReference>
<dbReference type="InterPro" id="IPR014756">
    <property type="entry name" value="Ig_E-set"/>
</dbReference>
<dbReference type="InterPro" id="IPR038081">
    <property type="entry name" value="CalX-like_sf"/>
</dbReference>
<dbReference type="Gene3D" id="2.130.10.10">
    <property type="entry name" value="YVTN repeat-like/Quinoprotein amine dehydrogenase"/>
    <property type="match status" value="1"/>
</dbReference>
<dbReference type="Gene3D" id="2.60.40.10">
    <property type="entry name" value="Immunoglobulins"/>
    <property type="match status" value="2"/>
</dbReference>
<evidence type="ECO:0000256" key="4">
    <source>
        <dbReference type="SAM" id="SignalP"/>
    </source>
</evidence>
<dbReference type="Pfam" id="PF03160">
    <property type="entry name" value="Calx-beta"/>
    <property type="match status" value="1"/>
</dbReference>
<dbReference type="OrthoDB" id="9803927at2"/>
<dbReference type="InterPro" id="IPR052956">
    <property type="entry name" value="Mesenchyme-surface_protein"/>
</dbReference>
<evidence type="ECO:0000259" key="6">
    <source>
        <dbReference type="Pfam" id="PF13860"/>
    </source>
</evidence>
<feature type="domain" description="Calx-beta" evidence="5">
    <location>
        <begin position="35"/>
        <end position="144"/>
    </location>
</feature>
<feature type="domain" description="FlgD/Vpr Ig-like" evidence="6">
    <location>
        <begin position="846"/>
        <end position="903"/>
    </location>
</feature>
<dbReference type="InterPro" id="IPR013783">
    <property type="entry name" value="Ig-like_fold"/>
</dbReference>
<evidence type="ECO:0008006" key="10">
    <source>
        <dbReference type="Google" id="ProtNLM"/>
    </source>
</evidence>
<dbReference type="InterPro" id="IPR025965">
    <property type="entry name" value="FlgD/Vpr_Ig-like"/>
</dbReference>
<organism evidence="8 9">
    <name type="scientific">Adhaeribacter arboris</name>
    <dbReference type="NCBI Taxonomy" id="2072846"/>
    <lineage>
        <taxon>Bacteria</taxon>
        <taxon>Pseudomonadati</taxon>
        <taxon>Bacteroidota</taxon>
        <taxon>Cytophagia</taxon>
        <taxon>Cytophagales</taxon>
        <taxon>Hymenobacteraceae</taxon>
        <taxon>Adhaeribacter</taxon>
    </lineage>
</organism>
<dbReference type="Pfam" id="PF22494">
    <property type="entry name" value="choice_anch_I"/>
    <property type="match status" value="1"/>
</dbReference>
<evidence type="ECO:0000256" key="3">
    <source>
        <dbReference type="ARBA" id="ARBA00022837"/>
    </source>
</evidence>
<sequence length="923" mass="100240">MIKNVYLLTSLLFLYLGVIGGASAASLKQITAAEAQISFKDEFLSVTEDAGFAHVTLRLQNSTTASVDLVLKGAPFSTTAATDVNFTRKTLQFNASSAGTRTISISISNDELAEQDEYFVLSLENFKGITIQGKPSITVYIRDNDRQAPQPSPDVQLAYVSSFKPNSTEGSTTEIVVHDPASQRLFMTSAIQDRLDIADFSNPAAIKLIKSIDMSPYGGITSVAVRNGVVAVASPNADEQQNGSVVFFNTNGDFQKKVTVGALPDMITFTPDGKKILTANEGQPNDEYTLDPEGSISIIDISGGLVSVNQSKVITLLFTGFNAKEAALLATGVRKTKTTSTLSQDFEPEYITVAPDSKKAWATLQENNAMAEINLETNKIKAVWAFGTKDFSTSGNGFDASDKSEVVHLANYPVKSFFLPDGVANFKTNNRTYLITANEGDEKEYAGLNERTTVGAVTLDPVKFPNAAELQQDYNLGRLRITNLQGDTDKDGDYDELYMPGARSFSIWDAATKTLVYDSKDDFEFITSTDPRVAPIFNADNEENDFKGRSRAKGPEPEGVTVATIKDKTYAFITLERIGGVMVYDVTDPQQVKFVDYKNNRSLTEFAGDHGPEGIIYIAAQNSPDKKNYVAVANEISGTISVYELKENTTPRQFANFSPRQGLPGTNVVITDKGLASAKSVQFNGVRAAFKIRSNTELVAIVPPAATTGFITLETANEKLVSDQKFTVRQPTIRFFAPEFGEAGSKVVLLGDHLETTQEVYFNGVKAENFNLYFGSLIIAEVPQEATTGKISVVLTGGGKAESETDFIIVPSFTKPAAQPLADNKINLGGASPVVAYPNPFSSGITIRVQLPKQEAAKLIIYSESGQVVKEIDFKIVTPGTSSFTWDGTDKQQIPVKAGLYLYQLIQGNYIQTGRWIKTELAK</sequence>
<evidence type="ECO:0000313" key="9">
    <source>
        <dbReference type="Proteomes" id="UP000240357"/>
    </source>
</evidence>
<feature type="domain" description="Choice-of-anchor I" evidence="7">
    <location>
        <begin position="159"/>
        <end position="645"/>
    </location>
</feature>
<accession>A0A2T2YK33</accession>
<proteinExistence type="predicted"/>
<evidence type="ECO:0000256" key="1">
    <source>
        <dbReference type="ARBA" id="ARBA00022729"/>
    </source>
</evidence>
<evidence type="ECO:0000313" key="8">
    <source>
        <dbReference type="EMBL" id="PSR55849.1"/>
    </source>
</evidence>
<keyword evidence="2" id="KW-0677">Repeat</keyword>
<dbReference type="Gene3D" id="2.60.40.2030">
    <property type="match status" value="1"/>
</dbReference>
<dbReference type="GO" id="GO:0016020">
    <property type="term" value="C:membrane"/>
    <property type="evidence" value="ECO:0007669"/>
    <property type="project" value="InterPro"/>
</dbReference>
<dbReference type="NCBIfam" id="NF038117">
    <property type="entry name" value="choice_anch_I"/>
    <property type="match status" value="1"/>
</dbReference>
<keyword evidence="1 4" id="KW-0732">Signal</keyword>
<dbReference type="InterPro" id="IPR026444">
    <property type="entry name" value="Secre_tail"/>
</dbReference>
<dbReference type="SUPFAM" id="SSF81296">
    <property type="entry name" value="E set domains"/>
    <property type="match status" value="2"/>
</dbReference>
<dbReference type="NCBIfam" id="TIGR04183">
    <property type="entry name" value="Por_Secre_tail"/>
    <property type="match status" value="1"/>
</dbReference>
<dbReference type="PANTHER" id="PTHR46928">
    <property type="entry name" value="MESENCHYME-SPECIFIC CELL SURFACE GLYCOPROTEIN"/>
    <property type="match status" value="1"/>
</dbReference>
<dbReference type="InterPro" id="IPR055188">
    <property type="entry name" value="Choice_anch_I"/>
</dbReference>
<evidence type="ECO:0000256" key="2">
    <source>
        <dbReference type="ARBA" id="ARBA00022737"/>
    </source>
</evidence>
<name>A0A2T2YK33_9BACT</name>
<evidence type="ECO:0000259" key="7">
    <source>
        <dbReference type="Pfam" id="PF22494"/>
    </source>
</evidence>
<dbReference type="Gene3D" id="2.60.40.4070">
    <property type="match status" value="1"/>
</dbReference>